<keyword evidence="4" id="KW-1185">Reference proteome</keyword>
<feature type="region of interest" description="Disordered" evidence="2">
    <location>
        <begin position="249"/>
        <end position="278"/>
    </location>
</feature>
<gene>
    <name evidence="3" type="ORF">TRFO_39138</name>
</gene>
<feature type="compositionally biased region" description="Basic and acidic residues" evidence="2">
    <location>
        <begin position="160"/>
        <end position="171"/>
    </location>
</feature>
<dbReference type="PANTHER" id="PTHR47026">
    <property type="entry name" value="PIGMENTOSA GTPASE REGULATOR-LIKE PROTEIN, PUTATIVE-RELATED"/>
    <property type="match status" value="1"/>
</dbReference>
<accession>A0A1J4J654</accession>
<feature type="compositionally biased region" description="Low complexity" evidence="2">
    <location>
        <begin position="55"/>
        <end position="82"/>
    </location>
</feature>
<dbReference type="EMBL" id="MLAK01001298">
    <property type="protein sequence ID" value="OHS94694.1"/>
    <property type="molecule type" value="Genomic_DNA"/>
</dbReference>
<feature type="compositionally biased region" description="Basic and acidic residues" evidence="2">
    <location>
        <begin position="86"/>
        <end position="103"/>
    </location>
</feature>
<evidence type="ECO:0000256" key="2">
    <source>
        <dbReference type="SAM" id="MobiDB-lite"/>
    </source>
</evidence>
<dbReference type="GeneID" id="94847174"/>
<dbReference type="PANTHER" id="PTHR47026:SF2">
    <property type="entry name" value="FLAGELLAR ASSOCIATED PROTEIN"/>
    <property type="match status" value="1"/>
</dbReference>
<feature type="coiled-coil region" evidence="1">
    <location>
        <begin position="360"/>
        <end position="409"/>
    </location>
</feature>
<feature type="compositionally biased region" description="Polar residues" evidence="2">
    <location>
        <begin position="174"/>
        <end position="187"/>
    </location>
</feature>
<reference evidence="3" key="1">
    <citation type="submission" date="2016-10" db="EMBL/GenBank/DDBJ databases">
        <authorList>
            <person name="Benchimol M."/>
            <person name="Almeida L.G."/>
            <person name="Vasconcelos A.T."/>
            <person name="Perreira-Neves A."/>
            <person name="Rosa I.A."/>
            <person name="Tasca T."/>
            <person name="Bogo M.R."/>
            <person name="de Souza W."/>
        </authorList>
    </citation>
    <scope>NUCLEOTIDE SEQUENCE [LARGE SCALE GENOMIC DNA]</scope>
    <source>
        <strain evidence="3">K</strain>
    </source>
</reference>
<sequence>MEEGTPQEPQLTEQEPNEQAEQAEPQEQPEQPPTEENADQKEAEPNPEAQEEPNDNPQETQETAETPGPSEEPQTTEQQPETIQDETIHEGQIEGQIENHEETPQEGEEPQQQADNEESQQKEEVENNQQTEEQPQEETMNIQDADQPEGQPAEQAEEEQIAKQSEERTEDQIDSQLLDTNDSNLLNQFDGPVGTHLMNSGDFSPTEPDASNMDVDFSSPRRQAMKLNQTCPPGGLNNLGDDENTISITSPPLSCTRSPRGPRNPPFARTRPKTGRSAYRKPVYRSVDLSNTGNELNKLKERAKKEEPLNGVSIEQFQELLYVLNAERKNFAREKRFKEGLRYNKIINHVNDYYLRAQKLENQSREKEILAEKKAIFENDFTEFEKQSKELEKELIQKQKQQRETLLKNHQIELDELDGRWASDKKQRIYNRSTNHLIQLRRQMHFMLVQSRFAEAEEVQKLINLRTKEEMQNHHELMQKDFDEALIYLKNKQKNEVETFDEFARVALEKLRQDREKLKRGYLNKQLKLRMKEDIANDPDRLWVHGAMGRYEESNQISTRGAPISPSSKMTRAELGHFDADPLELPPLDNRRKPKTSKKESED</sequence>
<dbReference type="RefSeq" id="XP_068347831.1">
    <property type="nucleotide sequence ID" value="XM_068512470.1"/>
</dbReference>
<dbReference type="AlphaFoldDB" id="A0A1J4J654"/>
<evidence type="ECO:0000256" key="1">
    <source>
        <dbReference type="SAM" id="Coils"/>
    </source>
</evidence>
<feature type="compositionally biased region" description="Low complexity" evidence="2">
    <location>
        <begin position="12"/>
        <end position="29"/>
    </location>
</feature>
<evidence type="ECO:0000313" key="4">
    <source>
        <dbReference type="Proteomes" id="UP000179807"/>
    </source>
</evidence>
<feature type="compositionally biased region" description="Polar residues" evidence="2">
    <location>
        <begin position="554"/>
        <end position="570"/>
    </location>
</feature>
<dbReference type="VEuPathDB" id="TrichDB:TRFO_39138"/>
<keyword evidence="1" id="KW-0175">Coiled coil</keyword>
<feature type="compositionally biased region" description="Basic and acidic residues" evidence="2">
    <location>
        <begin position="571"/>
        <end position="580"/>
    </location>
</feature>
<comment type="caution">
    <text evidence="3">The sequence shown here is derived from an EMBL/GenBank/DDBJ whole genome shotgun (WGS) entry which is preliminary data.</text>
</comment>
<organism evidence="3 4">
    <name type="scientific">Tritrichomonas foetus</name>
    <dbReference type="NCBI Taxonomy" id="1144522"/>
    <lineage>
        <taxon>Eukaryota</taxon>
        <taxon>Metamonada</taxon>
        <taxon>Parabasalia</taxon>
        <taxon>Tritrichomonadida</taxon>
        <taxon>Tritrichomonadidae</taxon>
        <taxon>Tritrichomonas</taxon>
    </lineage>
</organism>
<protein>
    <submittedName>
        <fullName evidence="3">Uncharacterized protein</fullName>
    </submittedName>
</protein>
<feature type="region of interest" description="Disordered" evidence="2">
    <location>
        <begin position="554"/>
        <end position="603"/>
    </location>
</feature>
<evidence type="ECO:0000313" key="3">
    <source>
        <dbReference type="EMBL" id="OHS94694.1"/>
    </source>
</evidence>
<proteinExistence type="predicted"/>
<feature type="region of interest" description="Disordered" evidence="2">
    <location>
        <begin position="1"/>
        <end position="211"/>
    </location>
</feature>
<dbReference type="OrthoDB" id="10674460at2759"/>
<name>A0A1J4J654_9EUKA</name>
<dbReference type="Proteomes" id="UP000179807">
    <property type="component" value="Unassembled WGS sequence"/>
</dbReference>